<dbReference type="CDD" id="cd00200">
    <property type="entry name" value="WD40"/>
    <property type="match status" value="1"/>
</dbReference>
<dbReference type="EMBL" id="ML213653">
    <property type="protein sequence ID" value="TFK33182.1"/>
    <property type="molecule type" value="Genomic_DNA"/>
</dbReference>
<dbReference type="InterPro" id="IPR001680">
    <property type="entry name" value="WD40_rpt"/>
</dbReference>
<evidence type="ECO:0000256" key="3">
    <source>
        <dbReference type="PROSITE-ProRule" id="PRU00221"/>
    </source>
</evidence>
<dbReference type="PROSITE" id="PS00678">
    <property type="entry name" value="WD_REPEATS_1"/>
    <property type="match status" value="1"/>
</dbReference>
<dbReference type="STRING" id="68775.A0A5C3LKL2"/>
<accession>A0A5C3LKL2</accession>
<dbReference type="SMART" id="SM00320">
    <property type="entry name" value="WD40"/>
    <property type="match status" value="6"/>
</dbReference>
<protein>
    <submittedName>
        <fullName evidence="4">WD40-repeat-containing domain protein</fullName>
    </submittedName>
</protein>
<dbReference type="SUPFAM" id="SSF50978">
    <property type="entry name" value="WD40 repeat-like"/>
    <property type="match status" value="1"/>
</dbReference>
<proteinExistence type="predicted"/>
<keyword evidence="1 3" id="KW-0853">WD repeat</keyword>
<name>A0A5C3LKL2_9AGAR</name>
<dbReference type="Gene3D" id="2.130.10.10">
    <property type="entry name" value="YVTN repeat-like/Quinoprotein amine dehydrogenase"/>
    <property type="match status" value="3"/>
</dbReference>
<dbReference type="InterPro" id="IPR036322">
    <property type="entry name" value="WD40_repeat_dom_sf"/>
</dbReference>
<dbReference type="Proteomes" id="UP000308652">
    <property type="component" value="Unassembled WGS sequence"/>
</dbReference>
<dbReference type="Pfam" id="PF00400">
    <property type="entry name" value="WD40"/>
    <property type="match status" value="5"/>
</dbReference>
<evidence type="ECO:0000313" key="5">
    <source>
        <dbReference type="Proteomes" id="UP000308652"/>
    </source>
</evidence>
<evidence type="ECO:0000313" key="4">
    <source>
        <dbReference type="EMBL" id="TFK33182.1"/>
    </source>
</evidence>
<dbReference type="InterPro" id="IPR015943">
    <property type="entry name" value="WD40/YVTN_repeat-like_dom_sf"/>
</dbReference>
<dbReference type="PANTHER" id="PTHR19879:SF9">
    <property type="entry name" value="TRANSCRIPTION INITIATION FACTOR TFIID SUBUNIT 5"/>
    <property type="match status" value="1"/>
</dbReference>
<dbReference type="PROSITE" id="PS50294">
    <property type="entry name" value="WD_REPEATS_REGION"/>
    <property type="match status" value="3"/>
</dbReference>
<evidence type="ECO:0000256" key="2">
    <source>
        <dbReference type="ARBA" id="ARBA00022737"/>
    </source>
</evidence>
<organism evidence="4 5">
    <name type="scientific">Crucibulum laeve</name>
    <dbReference type="NCBI Taxonomy" id="68775"/>
    <lineage>
        <taxon>Eukaryota</taxon>
        <taxon>Fungi</taxon>
        <taxon>Dikarya</taxon>
        <taxon>Basidiomycota</taxon>
        <taxon>Agaricomycotina</taxon>
        <taxon>Agaricomycetes</taxon>
        <taxon>Agaricomycetidae</taxon>
        <taxon>Agaricales</taxon>
        <taxon>Agaricineae</taxon>
        <taxon>Nidulariaceae</taxon>
        <taxon>Crucibulum</taxon>
    </lineage>
</organism>
<dbReference type="OrthoDB" id="6262491at2759"/>
<feature type="non-terminal residue" evidence="4">
    <location>
        <position position="1"/>
    </location>
</feature>
<dbReference type="PRINTS" id="PR00320">
    <property type="entry name" value="GPROTEINBRPT"/>
</dbReference>
<sequence>KTLTGHRAGVTCVSYSPDNKWIASGDAGGTIKIWDVDISLEGDNLIYSLEDHSSTIRASYSAAYAPDGKHIVSGSWDNTIRIWSVETRETDLGPLKGHTDGVCSVSYSPDAGQHIASTSYDHTIYCVDVPDTIRIWDAKTREPLVDSLSQPDGIFTSAYLPDGKLFAARCNDRNIYLWGLQTSSHIIEPLKGHSGYIDCVSISPNGKHLVSCSTDYTVRIWDLETGKQAIPSLVFHRYFQTHSVAYSADGKHIVSGSEDKSVQI</sequence>
<feature type="repeat" description="WD" evidence="3">
    <location>
        <begin position="61"/>
        <end position="93"/>
    </location>
</feature>
<keyword evidence="2" id="KW-0677">Repeat</keyword>
<dbReference type="PANTHER" id="PTHR19879">
    <property type="entry name" value="TRANSCRIPTION INITIATION FACTOR TFIID"/>
    <property type="match status" value="1"/>
</dbReference>
<dbReference type="PROSITE" id="PS50082">
    <property type="entry name" value="WD_REPEATS_2"/>
    <property type="match status" value="4"/>
</dbReference>
<feature type="repeat" description="WD" evidence="3">
    <location>
        <begin position="95"/>
        <end position="124"/>
    </location>
</feature>
<reference evidence="4 5" key="1">
    <citation type="journal article" date="2019" name="Nat. Ecol. Evol.">
        <title>Megaphylogeny resolves global patterns of mushroom evolution.</title>
        <authorList>
            <person name="Varga T."/>
            <person name="Krizsan K."/>
            <person name="Foldi C."/>
            <person name="Dima B."/>
            <person name="Sanchez-Garcia M."/>
            <person name="Sanchez-Ramirez S."/>
            <person name="Szollosi G.J."/>
            <person name="Szarkandi J.G."/>
            <person name="Papp V."/>
            <person name="Albert L."/>
            <person name="Andreopoulos W."/>
            <person name="Angelini C."/>
            <person name="Antonin V."/>
            <person name="Barry K.W."/>
            <person name="Bougher N.L."/>
            <person name="Buchanan P."/>
            <person name="Buyck B."/>
            <person name="Bense V."/>
            <person name="Catcheside P."/>
            <person name="Chovatia M."/>
            <person name="Cooper J."/>
            <person name="Damon W."/>
            <person name="Desjardin D."/>
            <person name="Finy P."/>
            <person name="Geml J."/>
            <person name="Haridas S."/>
            <person name="Hughes K."/>
            <person name="Justo A."/>
            <person name="Karasinski D."/>
            <person name="Kautmanova I."/>
            <person name="Kiss B."/>
            <person name="Kocsube S."/>
            <person name="Kotiranta H."/>
            <person name="LaButti K.M."/>
            <person name="Lechner B.E."/>
            <person name="Liimatainen K."/>
            <person name="Lipzen A."/>
            <person name="Lukacs Z."/>
            <person name="Mihaltcheva S."/>
            <person name="Morgado L.N."/>
            <person name="Niskanen T."/>
            <person name="Noordeloos M.E."/>
            <person name="Ohm R.A."/>
            <person name="Ortiz-Santana B."/>
            <person name="Ovrebo C."/>
            <person name="Racz N."/>
            <person name="Riley R."/>
            <person name="Savchenko A."/>
            <person name="Shiryaev A."/>
            <person name="Soop K."/>
            <person name="Spirin V."/>
            <person name="Szebenyi C."/>
            <person name="Tomsovsky M."/>
            <person name="Tulloss R.E."/>
            <person name="Uehling J."/>
            <person name="Grigoriev I.V."/>
            <person name="Vagvolgyi C."/>
            <person name="Papp T."/>
            <person name="Martin F.M."/>
            <person name="Miettinen O."/>
            <person name="Hibbett D.S."/>
            <person name="Nagy L.G."/>
        </authorList>
    </citation>
    <scope>NUCLEOTIDE SEQUENCE [LARGE SCALE GENOMIC DNA]</scope>
    <source>
        <strain evidence="4 5">CBS 166.37</strain>
    </source>
</reference>
<feature type="repeat" description="WD" evidence="3">
    <location>
        <begin position="3"/>
        <end position="37"/>
    </location>
</feature>
<dbReference type="InterPro" id="IPR019775">
    <property type="entry name" value="WD40_repeat_CS"/>
</dbReference>
<evidence type="ECO:0000256" key="1">
    <source>
        <dbReference type="ARBA" id="ARBA00022574"/>
    </source>
</evidence>
<keyword evidence="5" id="KW-1185">Reference proteome</keyword>
<gene>
    <name evidence="4" type="ORF">BDQ12DRAFT_769113</name>
</gene>
<feature type="repeat" description="WD" evidence="3">
    <location>
        <begin position="190"/>
        <end position="231"/>
    </location>
</feature>
<dbReference type="InterPro" id="IPR020472">
    <property type="entry name" value="WD40_PAC1"/>
</dbReference>
<dbReference type="AlphaFoldDB" id="A0A5C3LKL2"/>